<comment type="caution">
    <text evidence="1">The sequence shown here is derived from an EMBL/GenBank/DDBJ whole genome shotgun (WGS) entry which is preliminary data.</text>
</comment>
<accession>A0ACB9Y8Q5</accession>
<evidence type="ECO:0000313" key="2">
    <source>
        <dbReference type="Proteomes" id="UP001056978"/>
    </source>
</evidence>
<sequence>MENKIKLNISIRIGMFAILSWICNFNNYVYIFNKSLDGMCIYDREAYTRNYRLLSKHKEDKDSNNLWLKGKVPNNEVIGQKIISNNEGGTNKKNNQSHKCLLNKAQYYTEVIDYNNGMFDGKHFHFQKKWVKKIDYDTFLEKKKRIGDISLKKIKFRSYKFGISIFLVFFLLGIGLPVSSAFGVSEDSGIGKDILTFLKNTLGLSSERDAYILLFLVTFIMLAVLIIIAIFKILSNNEKYQKIKLMMELNEQ</sequence>
<name>A0ACB9Y8Q5_PLABR</name>
<proteinExistence type="predicted"/>
<gene>
    <name evidence="1" type="ORF">MKS88_003999</name>
</gene>
<dbReference type="EMBL" id="CM043779">
    <property type="protein sequence ID" value="KAI4837522.1"/>
    <property type="molecule type" value="Genomic_DNA"/>
</dbReference>
<evidence type="ECO:0000313" key="1">
    <source>
        <dbReference type="EMBL" id="KAI4837522.1"/>
    </source>
</evidence>
<reference evidence="1" key="1">
    <citation type="submission" date="2022-06" db="EMBL/GenBank/DDBJ databases">
        <title>The First Complete Genome of the Simian Malaria Parasite Plasmodium brasilianum.</title>
        <authorList>
            <person name="Bajic M."/>
            <person name="Ravishankar S."/>
        </authorList>
    </citation>
    <scope>NUCLEOTIDE SEQUENCE</scope>
    <source>
        <strain evidence="1">Bolivian I</strain>
    </source>
</reference>
<protein>
    <submittedName>
        <fullName evidence="1">Uncharacterized protein</fullName>
    </submittedName>
</protein>
<dbReference type="Proteomes" id="UP001056978">
    <property type="component" value="Chromosome 11"/>
</dbReference>
<organism evidence="1 2">
    <name type="scientific">Plasmodium brasilianum</name>
    <dbReference type="NCBI Taxonomy" id="5824"/>
    <lineage>
        <taxon>Eukaryota</taxon>
        <taxon>Sar</taxon>
        <taxon>Alveolata</taxon>
        <taxon>Apicomplexa</taxon>
        <taxon>Aconoidasida</taxon>
        <taxon>Haemosporida</taxon>
        <taxon>Plasmodiidae</taxon>
        <taxon>Plasmodium</taxon>
        <taxon>Plasmodium (Plasmodium)</taxon>
    </lineage>
</organism>
<keyword evidence="2" id="KW-1185">Reference proteome</keyword>